<keyword evidence="2" id="KW-1185">Reference proteome</keyword>
<sequence>RSKPTSYATRNIDNTKILAFMINSDMYMLNLIVQCTNSTRIPFNFTKPKICRVFCSVNLTPPVLRVSVGVVKFISIRSFQFRKI</sequence>
<protein>
    <submittedName>
        <fullName evidence="1">Uncharacterized protein</fullName>
    </submittedName>
</protein>
<proteinExistence type="predicted"/>
<comment type="caution">
    <text evidence="1">The sequence shown here is derived from an EMBL/GenBank/DDBJ whole genome shotgun (WGS) entry which is preliminary data.</text>
</comment>
<reference evidence="1 2" key="1">
    <citation type="journal article" date="2018" name="Sci. Rep.">
        <title>Genomic signatures of local adaptation to the degree of environmental predictability in rotifers.</title>
        <authorList>
            <person name="Franch-Gras L."/>
            <person name="Hahn C."/>
            <person name="Garcia-Roger E.M."/>
            <person name="Carmona M.J."/>
            <person name="Serra M."/>
            <person name="Gomez A."/>
        </authorList>
    </citation>
    <scope>NUCLEOTIDE SEQUENCE [LARGE SCALE GENOMIC DNA]</scope>
    <source>
        <strain evidence="1">HYR1</strain>
    </source>
</reference>
<feature type="non-terminal residue" evidence="1">
    <location>
        <position position="1"/>
    </location>
</feature>
<organism evidence="1 2">
    <name type="scientific">Brachionus plicatilis</name>
    <name type="common">Marine rotifer</name>
    <name type="synonym">Brachionus muelleri</name>
    <dbReference type="NCBI Taxonomy" id="10195"/>
    <lineage>
        <taxon>Eukaryota</taxon>
        <taxon>Metazoa</taxon>
        <taxon>Spiralia</taxon>
        <taxon>Gnathifera</taxon>
        <taxon>Rotifera</taxon>
        <taxon>Eurotatoria</taxon>
        <taxon>Monogononta</taxon>
        <taxon>Pseudotrocha</taxon>
        <taxon>Ploima</taxon>
        <taxon>Brachionidae</taxon>
        <taxon>Brachionus</taxon>
    </lineage>
</organism>
<dbReference type="Proteomes" id="UP000276133">
    <property type="component" value="Unassembled WGS sequence"/>
</dbReference>
<name>A0A3M7PYK5_BRAPC</name>
<dbReference type="EMBL" id="REGN01008179">
    <property type="protein sequence ID" value="RNA04262.1"/>
    <property type="molecule type" value="Genomic_DNA"/>
</dbReference>
<gene>
    <name evidence="1" type="ORF">BpHYR1_022386</name>
</gene>
<evidence type="ECO:0000313" key="1">
    <source>
        <dbReference type="EMBL" id="RNA04262.1"/>
    </source>
</evidence>
<dbReference type="AlphaFoldDB" id="A0A3M7PYK5"/>
<accession>A0A3M7PYK5</accession>
<evidence type="ECO:0000313" key="2">
    <source>
        <dbReference type="Proteomes" id="UP000276133"/>
    </source>
</evidence>